<reference evidence="3" key="1">
    <citation type="journal article" date="2019" name="Toxins">
        <title>Detection of Abrin-Like and Prepropulchellin-Like Toxin Genes and Transcripts Using Whole Genome Sequencing and Full-Length Transcript Sequencing of Abrus precatorius.</title>
        <authorList>
            <person name="Hovde B.T."/>
            <person name="Daligault H.E."/>
            <person name="Hanschen E.R."/>
            <person name="Kunde Y.A."/>
            <person name="Johnson M.B."/>
            <person name="Starkenburg S.R."/>
            <person name="Johnson S.L."/>
        </authorList>
    </citation>
    <scope>NUCLEOTIDE SEQUENCE [LARGE SCALE GENOMIC DNA]</scope>
</reference>
<dbReference type="Pfam" id="PF24925">
    <property type="entry name" value="DUF7746"/>
    <property type="match status" value="1"/>
</dbReference>
<dbReference type="PANTHER" id="PTHR33054">
    <property type="entry name" value="CCHC-TYPE DOMAIN-CONTAINING PROTEIN"/>
    <property type="match status" value="1"/>
</dbReference>
<dbReference type="AlphaFoldDB" id="A0A8B8JXA0"/>
<evidence type="ECO:0000259" key="2">
    <source>
        <dbReference type="Pfam" id="PF24925"/>
    </source>
</evidence>
<organism evidence="3 4">
    <name type="scientific">Abrus precatorius</name>
    <name type="common">Indian licorice</name>
    <name type="synonym">Glycine abrus</name>
    <dbReference type="NCBI Taxonomy" id="3816"/>
    <lineage>
        <taxon>Eukaryota</taxon>
        <taxon>Viridiplantae</taxon>
        <taxon>Streptophyta</taxon>
        <taxon>Embryophyta</taxon>
        <taxon>Tracheophyta</taxon>
        <taxon>Spermatophyta</taxon>
        <taxon>Magnoliopsida</taxon>
        <taxon>eudicotyledons</taxon>
        <taxon>Gunneridae</taxon>
        <taxon>Pentapetalae</taxon>
        <taxon>rosids</taxon>
        <taxon>fabids</taxon>
        <taxon>Fabales</taxon>
        <taxon>Fabaceae</taxon>
        <taxon>Papilionoideae</taxon>
        <taxon>50 kb inversion clade</taxon>
        <taxon>NPAAA clade</taxon>
        <taxon>indigoferoid/millettioid clade</taxon>
        <taxon>Abreae</taxon>
        <taxon>Abrus</taxon>
    </lineage>
</organism>
<feature type="compositionally biased region" description="Basic and acidic residues" evidence="1">
    <location>
        <begin position="217"/>
        <end position="226"/>
    </location>
</feature>
<dbReference type="GeneID" id="113849522"/>
<reference evidence="4" key="2">
    <citation type="submission" date="2025-08" db="UniProtKB">
        <authorList>
            <consortium name="RefSeq"/>
        </authorList>
    </citation>
    <scope>IDENTIFICATION</scope>
    <source>
        <tissue evidence="4">Young leaves</tissue>
    </source>
</reference>
<feature type="compositionally biased region" description="Basic residues" evidence="1">
    <location>
        <begin position="227"/>
        <end position="239"/>
    </location>
</feature>
<dbReference type="RefSeq" id="XP_027335283.1">
    <property type="nucleotide sequence ID" value="XM_027479482.1"/>
</dbReference>
<feature type="region of interest" description="Disordered" evidence="1">
    <location>
        <begin position="209"/>
        <end position="253"/>
    </location>
</feature>
<evidence type="ECO:0000256" key="1">
    <source>
        <dbReference type="SAM" id="MobiDB-lite"/>
    </source>
</evidence>
<evidence type="ECO:0000313" key="4">
    <source>
        <dbReference type="RefSeq" id="XP_027335283.1"/>
    </source>
</evidence>
<gene>
    <name evidence="4" type="primary">LOC113849522</name>
</gene>
<name>A0A8B8JXA0_ABRPR</name>
<evidence type="ECO:0000313" key="3">
    <source>
        <dbReference type="Proteomes" id="UP000694853"/>
    </source>
</evidence>
<proteinExistence type="predicted"/>
<dbReference type="OrthoDB" id="1735266at2759"/>
<dbReference type="PANTHER" id="PTHR33054:SF9">
    <property type="entry name" value="CCHC-TYPE DOMAIN-CONTAINING PROTEIN"/>
    <property type="match status" value="1"/>
</dbReference>
<keyword evidence="3" id="KW-1185">Reference proteome</keyword>
<accession>A0A8B8JXA0</accession>
<dbReference type="KEGG" id="aprc:113849522"/>
<dbReference type="InterPro" id="IPR056648">
    <property type="entry name" value="DUF7746"/>
</dbReference>
<sequence length="277" mass="32314">MGYFTNQNMPEDIIVYILVAGFTGQLKGWWDNYLTEADRENILSAVKIDDKGKTIVSDNEHLPDAVYTLLYTISQHFLGDPSLWRERSGELLSNLRCKSLEHFKWYKDTFMSRVLTREDCNQAYWKEKYLDGLPKSFRDLIRSKLRSNSPSGEINYDSYDYGQLTAIIIHNAIKVCQKDKLQKQLAKERALSKKDLGSFCEQFGLPSCSTKKKKQAPKKEAVETYKKPYKKKYNRKPPSKKQGESVIPHQYSQNTQNRRDEILLLYLYLKGYCSQQS</sequence>
<feature type="domain" description="DUF7746" evidence="2">
    <location>
        <begin position="5"/>
        <end position="51"/>
    </location>
</feature>
<protein>
    <submittedName>
        <fullName evidence="4">Uncharacterized protein LOC113849522</fullName>
    </submittedName>
</protein>
<dbReference type="Proteomes" id="UP000694853">
    <property type="component" value="Unplaced"/>
</dbReference>
<dbReference type="Pfam" id="PF22909">
    <property type="entry name" value="Caulimovir_coat_dom"/>
    <property type="match status" value="1"/>
</dbReference>